<dbReference type="GO" id="GO:0016779">
    <property type="term" value="F:nucleotidyltransferase activity"/>
    <property type="evidence" value="ECO:0007669"/>
    <property type="project" value="UniProtKB-KW"/>
</dbReference>
<dbReference type="InterPro" id="IPR029044">
    <property type="entry name" value="Nucleotide-diphossugar_trans"/>
</dbReference>
<sequence length="230" mass="25003">MTDHTPKSVMLFAAGFGTRMRPLTLEMPKPMVPVAGRPLIDHALDLIDQFGADIIVANTHYLPAPLHQHLEPKGVEISHEASEILDTGGGLRNALPSLGPNPVFTVNPDVIWKGENPLSCAAKAWDPSQMDALLVCVPIKRCVGRRGTGDFSVTNTGALIRGGNLVYSGVQILKTDLLKDIPETSFSLNVVWDMMAQENRLYSVEYPGFWCDVGTPEGITQAEDLMAKNV</sequence>
<accession>A0A1G5REC5</accession>
<keyword evidence="6" id="KW-1185">Reference proteome</keyword>
<dbReference type="InterPro" id="IPR025877">
    <property type="entry name" value="MobA-like_NTP_Trfase"/>
</dbReference>
<dbReference type="Gene3D" id="3.90.550.10">
    <property type="entry name" value="Spore Coat Polysaccharide Biosynthesis Protein SpsA, Chain A"/>
    <property type="match status" value="1"/>
</dbReference>
<evidence type="ECO:0000259" key="4">
    <source>
        <dbReference type="Pfam" id="PF12804"/>
    </source>
</evidence>
<reference evidence="5 6" key="1">
    <citation type="submission" date="2016-10" db="EMBL/GenBank/DDBJ databases">
        <authorList>
            <person name="de Groot N.N."/>
        </authorList>
    </citation>
    <scope>NUCLEOTIDE SEQUENCE [LARGE SCALE GENOMIC DNA]</scope>
    <source>
        <strain evidence="5 6">U95</strain>
    </source>
</reference>
<dbReference type="InterPro" id="IPR050065">
    <property type="entry name" value="GlmU-like"/>
</dbReference>
<dbReference type="STRING" id="1156985.SAMN04488118_11469"/>
<keyword evidence="3" id="KW-0460">Magnesium</keyword>
<feature type="domain" description="MobA-like NTP transferase" evidence="4">
    <location>
        <begin position="11"/>
        <end position="132"/>
    </location>
</feature>
<dbReference type="PANTHER" id="PTHR43584">
    <property type="entry name" value="NUCLEOTIDYL TRANSFERASE"/>
    <property type="match status" value="1"/>
</dbReference>
<dbReference type="SUPFAM" id="SSF53448">
    <property type="entry name" value="Nucleotide-diphospho-sugar transferases"/>
    <property type="match status" value="1"/>
</dbReference>
<dbReference type="CDD" id="cd06422">
    <property type="entry name" value="NTP_transferase_like_1"/>
    <property type="match status" value="1"/>
</dbReference>
<dbReference type="EMBL" id="FMWG01000014">
    <property type="protein sequence ID" value="SCZ72472.1"/>
    <property type="molecule type" value="Genomic_DNA"/>
</dbReference>
<dbReference type="Proteomes" id="UP000198767">
    <property type="component" value="Unassembled WGS sequence"/>
</dbReference>
<keyword evidence="2" id="KW-0548">Nucleotidyltransferase</keyword>
<name>A0A1G5REC5_9RHOB</name>
<dbReference type="RefSeq" id="WP_232716605.1">
    <property type="nucleotide sequence ID" value="NZ_FMWG01000014.1"/>
</dbReference>
<protein>
    <submittedName>
        <fullName evidence="5">MobA-like NTP transferase domain-containing protein</fullName>
    </submittedName>
</protein>
<dbReference type="PANTHER" id="PTHR43584:SF8">
    <property type="entry name" value="N-ACETYLMURAMATE ALPHA-1-PHOSPHATE URIDYLYLTRANSFERASE"/>
    <property type="match status" value="1"/>
</dbReference>
<gene>
    <name evidence="5" type="ORF">SAMN04488118_11469</name>
</gene>
<evidence type="ECO:0000256" key="2">
    <source>
        <dbReference type="ARBA" id="ARBA00022695"/>
    </source>
</evidence>
<evidence type="ECO:0000256" key="3">
    <source>
        <dbReference type="ARBA" id="ARBA00022842"/>
    </source>
</evidence>
<dbReference type="AlphaFoldDB" id="A0A1G5REC5"/>
<dbReference type="Pfam" id="PF12804">
    <property type="entry name" value="NTP_transf_3"/>
    <property type="match status" value="1"/>
</dbReference>
<proteinExistence type="predicted"/>
<evidence type="ECO:0000313" key="5">
    <source>
        <dbReference type="EMBL" id="SCZ72472.1"/>
    </source>
</evidence>
<evidence type="ECO:0000313" key="6">
    <source>
        <dbReference type="Proteomes" id="UP000198767"/>
    </source>
</evidence>
<organism evidence="5 6">
    <name type="scientific">Epibacterium ulvae</name>
    <dbReference type="NCBI Taxonomy" id="1156985"/>
    <lineage>
        <taxon>Bacteria</taxon>
        <taxon>Pseudomonadati</taxon>
        <taxon>Pseudomonadota</taxon>
        <taxon>Alphaproteobacteria</taxon>
        <taxon>Rhodobacterales</taxon>
        <taxon>Roseobacteraceae</taxon>
        <taxon>Epibacterium</taxon>
    </lineage>
</organism>
<evidence type="ECO:0000256" key="1">
    <source>
        <dbReference type="ARBA" id="ARBA00022679"/>
    </source>
</evidence>
<keyword evidence="1 5" id="KW-0808">Transferase</keyword>